<dbReference type="OrthoDB" id="3183767at2759"/>
<name>A0A2H3D4C8_ARMGA</name>
<sequence>MFRVDFAWVRWYGFDSGHHSGFTAKRPHHVGFVDGNDSGAFGFLDPDDIIQAVHLIPVYRLGQTAEFLPPSFARRPEENNQDYERYSVDMYVIFCFFSNAVVNLWSEGGTNCGLGVGHRSTWDATRLFREDLCKAYNLPHDLFGTGEDVEMSSEDNSDGEGAEEDEDNEDLSPEMTDEAEADGDQCEDDEEEDSDADDDEEWETDEEAEDEDAVDADLDNDAEAELDDICDDDDNKMGLELDLGFAAL</sequence>
<dbReference type="AlphaFoldDB" id="A0A2H3D4C8"/>
<accession>A0A2H3D4C8</accession>
<dbReference type="Proteomes" id="UP000217790">
    <property type="component" value="Unassembled WGS sequence"/>
</dbReference>
<dbReference type="STRING" id="47427.A0A2H3D4C8"/>
<feature type="region of interest" description="Disordered" evidence="1">
    <location>
        <begin position="144"/>
        <end position="237"/>
    </location>
</feature>
<reference evidence="3" key="1">
    <citation type="journal article" date="2017" name="Nat. Ecol. Evol.">
        <title>Genome expansion and lineage-specific genetic innovations in the forest pathogenic fungi Armillaria.</title>
        <authorList>
            <person name="Sipos G."/>
            <person name="Prasanna A.N."/>
            <person name="Walter M.C."/>
            <person name="O'Connor E."/>
            <person name="Balint B."/>
            <person name="Krizsan K."/>
            <person name="Kiss B."/>
            <person name="Hess J."/>
            <person name="Varga T."/>
            <person name="Slot J."/>
            <person name="Riley R."/>
            <person name="Boka B."/>
            <person name="Rigling D."/>
            <person name="Barry K."/>
            <person name="Lee J."/>
            <person name="Mihaltcheva S."/>
            <person name="LaButti K."/>
            <person name="Lipzen A."/>
            <person name="Waldron R."/>
            <person name="Moloney N.M."/>
            <person name="Sperisen C."/>
            <person name="Kredics L."/>
            <person name="Vagvoelgyi C."/>
            <person name="Patrignani A."/>
            <person name="Fitzpatrick D."/>
            <person name="Nagy I."/>
            <person name="Doyle S."/>
            <person name="Anderson J.B."/>
            <person name="Grigoriev I.V."/>
            <person name="Gueldener U."/>
            <person name="Muensterkoetter M."/>
            <person name="Nagy L.G."/>
        </authorList>
    </citation>
    <scope>NUCLEOTIDE SEQUENCE [LARGE SCALE GENOMIC DNA]</scope>
    <source>
        <strain evidence="3">Ar21-2</strain>
    </source>
</reference>
<proteinExistence type="predicted"/>
<organism evidence="2 3">
    <name type="scientific">Armillaria gallica</name>
    <name type="common">Bulbous honey fungus</name>
    <name type="synonym">Armillaria bulbosa</name>
    <dbReference type="NCBI Taxonomy" id="47427"/>
    <lineage>
        <taxon>Eukaryota</taxon>
        <taxon>Fungi</taxon>
        <taxon>Dikarya</taxon>
        <taxon>Basidiomycota</taxon>
        <taxon>Agaricomycotina</taxon>
        <taxon>Agaricomycetes</taxon>
        <taxon>Agaricomycetidae</taxon>
        <taxon>Agaricales</taxon>
        <taxon>Marasmiineae</taxon>
        <taxon>Physalacriaceae</taxon>
        <taxon>Armillaria</taxon>
    </lineage>
</organism>
<dbReference type="OMA" id="FHANIRH"/>
<evidence type="ECO:0000313" key="3">
    <source>
        <dbReference type="Proteomes" id="UP000217790"/>
    </source>
</evidence>
<feature type="compositionally biased region" description="Acidic residues" evidence="1">
    <location>
        <begin position="147"/>
        <end position="234"/>
    </location>
</feature>
<gene>
    <name evidence="2" type="ORF">ARMGADRAFT_999155</name>
</gene>
<dbReference type="InParanoid" id="A0A2H3D4C8"/>
<keyword evidence="3" id="KW-1185">Reference proteome</keyword>
<protein>
    <submittedName>
        <fullName evidence="2">Uncharacterized protein</fullName>
    </submittedName>
</protein>
<evidence type="ECO:0000313" key="2">
    <source>
        <dbReference type="EMBL" id="PBK86252.1"/>
    </source>
</evidence>
<evidence type="ECO:0000256" key="1">
    <source>
        <dbReference type="SAM" id="MobiDB-lite"/>
    </source>
</evidence>
<dbReference type="EMBL" id="KZ293685">
    <property type="protein sequence ID" value="PBK86252.1"/>
    <property type="molecule type" value="Genomic_DNA"/>
</dbReference>